<dbReference type="InterPro" id="IPR006571">
    <property type="entry name" value="TLDc_dom"/>
</dbReference>
<dbReference type="PROSITE" id="PS51886">
    <property type="entry name" value="TLDC"/>
    <property type="match status" value="1"/>
</dbReference>
<protein>
    <recommendedName>
        <fullName evidence="4">Oxidation resistance protein 1</fullName>
    </recommendedName>
</protein>
<comment type="similarity">
    <text evidence="2">Belongs to the OXR1 family.</text>
</comment>
<comment type="subcellular location">
    <subcellularLocation>
        <location evidence="1">Mitochondrion</location>
    </subcellularLocation>
</comment>
<evidence type="ECO:0000256" key="3">
    <source>
        <dbReference type="ARBA" id="ARBA00023128"/>
    </source>
</evidence>
<dbReference type="EMBL" id="LNIX01000063">
    <property type="protein sequence ID" value="OXA37185.1"/>
    <property type="molecule type" value="Genomic_DNA"/>
</dbReference>
<dbReference type="PANTHER" id="PTHR23354:SF62">
    <property type="entry name" value="MUSTARD, ISOFORM V"/>
    <property type="match status" value="1"/>
</dbReference>
<proteinExistence type="inferred from homology"/>
<feature type="domain" description="TLDc" evidence="6">
    <location>
        <begin position="260"/>
        <end position="421"/>
    </location>
</feature>
<evidence type="ECO:0000256" key="4">
    <source>
        <dbReference type="ARBA" id="ARBA00040604"/>
    </source>
</evidence>
<evidence type="ECO:0000256" key="2">
    <source>
        <dbReference type="ARBA" id="ARBA00009540"/>
    </source>
</evidence>
<evidence type="ECO:0000313" key="7">
    <source>
        <dbReference type="EMBL" id="OXA37185.1"/>
    </source>
</evidence>
<dbReference type="GO" id="GO:0005634">
    <property type="term" value="C:nucleus"/>
    <property type="evidence" value="ECO:0007669"/>
    <property type="project" value="TreeGrafter"/>
</dbReference>
<dbReference type="PANTHER" id="PTHR23354">
    <property type="entry name" value="NUCLEOLAR PROTEIN 7/ESTROGEN RECEPTOR COACTIVATOR-RELATED"/>
    <property type="match status" value="1"/>
</dbReference>
<keyword evidence="3" id="KW-0496">Mitochondrion</keyword>
<evidence type="ECO:0000259" key="6">
    <source>
        <dbReference type="PROSITE" id="PS51886"/>
    </source>
</evidence>
<dbReference type="OrthoDB" id="26679at2759"/>
<dbReference type="GO" id="GO:0006979">
    <property type="term" value="P:response to oxidative stress"/>
    <property type="evidence" value="ECO:0007669"/>
    <property type="project" value="TreeGrafter"/>
</dbReference>
<dbReference type="Proteomes" id="UP000198287">
    <property type="component" value="Unassembled WGS sequence"/>
</dbReference>
<reference evidence="7 8" key="1">
    <citation type="submission" date="2015-12" db="EMBL/GenBank/DDBJ databases">
        <title>The genome of Folsomia candida.</title>
        <authorList>
            <person name="Faddeeva A."/>
            <person name="Derks M.F."/>
            <person name="Anvar Y."/>
            <person name="Smit S."/>
            <person name="Van Straalen N."/>
            <person name="Roelofs D."/>
        </authorList>
    </citation>
    <scope>NUCLEOTIDE SEQUENCE [LARGE SCALE GENOMIC DNA]</scope>
    <source>
        <strain evidence="7 8">VU population</strain>
        <tissue evidence="7">Whole body</tissue>
    </source>
</reference>
<gene>
    <name evidence="7" type="ORF">Fcan01_28048</name>
</gene>
<feature type="region of interest" description="Disordered" evidence="5">
    <location>
        <begin position="12"/>
        <end position="31"/>
    </location>
</feature>
<dbReference type="SMART" id="SM00584">
    <property type="entry name" value="TLDc"/>
    <property type="match status" value="1"/>
</dbReference>
<dbReference type="GO" id="GO:0005739">
    <property type="term" value="C:mitochondrion"/>
    <property type="evidence" value="ECO:0007669"/>
    <property type="project" value="UniProtKB-SubCell"/>
</dbReference>
<evidence type="ECO:0000313" key="8">
    <source>
        <dbReference type="Proteomes" id="UP000198287"/>
    </source>
</evidence>
<name>A0A226CUT6_FOLCA</name>
<accession>A0A226CUT6</accession>
<evidence type="ECO:0000256" key="1">
    <source>
        <dbReference type="ARBA" id="ARBA00004173"/>
    </source>
</evidence>
<dbReference type="AlphaFoldDB" id="A0A226CUT6"/>
<organism evidence="7 8">
    <name type="scientific">Folsomia candida</name>
    <name type="common">Springtail</name>
    <dbReference type="NCBI Taxonomy" id="158441"/>
    <lineage>
        <taxon>Eukaryota</taxon>
        <taxon>Metazoa</taxon>
        <taxon>Ecdysozoa</taxon>
        <taxon>Arthropoda</taxon>
        <taxon>Hexapoda</taxon>
        <taxon>Collembola</taxon>
        <taxon>Entomobryomorpha</taxon>
        <taxon>Isotomoidea</taxon>
        <taxon>Isotomidae</taxon>
        <taxon>Proisotominae</taxon>
        <taxon>Folsomia</taxon>
    </lineage>
</organism>
<comment type="caution">
    <text evidence="7">The sequence shown here is derived from an EMBL/GenBank/DDBJ whole genome shotgun (WGS) entry which is preliminary data.</text>
</comment>
<keyword evidence="8" id="KW-1185">Reference proteome</keyword>
<evidence type="ECO:0000256" key="5">
    <source>
        <dbReference type="SAM" id="MobiDB-lite"/>
    </source>
</evidence>
<dbReference type="Pfam" id="PF07534">
    <property type="entry name" value="TLD"/>
    <property type="match status" value="1"/>
</dbReference>
<sequence length="423" mass="48617">MDIAKLHDLKLTDSGPISHHHRQNRSYSSVGISGSLDNEGILVINRNLNYYNNQDQDVSHLQQLQQDYWGVGRDEQEKNGRSNHNIEFASSKLNSQENFRNQQLRGHNENNETALILTPILRETKKSIENQQQQSLPLENAAELSLCKEKYFLHDQQHGDNVNYYHQQYHQNGGEKVLDGDDNNCNHKLGSHHNTSWDRIFQCFSVFKPRKISSANPNSTLCAELKETKTEVSDKFQNPQLRKTMTDLDLYLQELADASEILDRADTANLGKNFPPRAIGNSWEKTFSTTTDGFSLHNLYRKLDGFDSPVIFVIEDIENRVFGAVLSCGFKVSENFYGNCETFLFRCRPEFEVFKWSGDNFYFIQGQDSFISVGCDDGRHGLWLDDNLFLGRTEKCSTFNSPPLVPEQDFKIKTVECWTVGLY</sequence>